<comment type="subcellular location">
    <subcellularLocation>
        <location evidence="2">Cytoplasm</location>
    </subcellularLocation>
</comment>
<dbReference type="PANTHER" id="PTHR34982:SF1">
    <property type="entry name" value="FLAGELLAR ASSEMBLY PROTEIN FLIH"/>
    <property type="match status" value="1"/>
</dbReference>
<reference evidence="11 12" key="1">
    <citation type="submission" date="2014-05" db="EMBL/GenBank/DDBJ databases">
        <title>ATOL: Assembling a taxonomically balanced genome-scale reconstruction of the evolutionary history of the Enterobacteriaceae.</title>
        <authorList>
            <person name="Plunkett G.III."/>
            <person name="Neeno-Eckwall E.C."/>
            <person name="Glasner J.D."/>
            <person name="Perna N.T."/>
        </authorList>
    </citation>
    <scope>NUCLEOTIDE SEQUENCE [LARGE SCALE GENOMIC DNA]</scope>
    <source>
        <strain evidence="11 12">ATCC 33301</strain>
    </source>
</reference>
<dbReference type="RefSeq" id="WP_051170774.1">
    <property type="nucleotide sequence ID" value="NZ_ATMJ01000027.1"/>
</dbReference>
<evidence type="ECO:0000256" key="4">
    <source>
        <dbReference type="ARBA" id="ARBA00016507"/>
    </source>
</evidence>
<dbReference type="PANTHER" id="PTHR34982">
    <property type="entry name" value="YOP PROTEINS TRANSLOCATION PROTEIN L"/>
    <property type="match status" value="1"/>
</dbReference>
<dbReference type="GO" id="GO:0044781">
    <property type="term" value="P:bacterial-type flagellum organization"/>
    <property type="evidence" value="ECO:0007669"/>
    <property type="project" value="UniProtKB-KW"/>
</dbReference>
<dbReference type="eggNOG" id="COG1317">
    <property type="taxonomic scope" value="Bacteria"/>
</dbReference>
<evidence type="ECO:0000256" key="2">
    <source>
        <dbReference type="ARBA" id="ARBA00004496"/>
    </source>
</evidence>
<keyword evidence="8" id="KW-0653">Protein transport</keyword>
<comment type="caution">
    <text evidence="11">The sequence shown here is derived from an EMBL/GenBank/DDBJ whole genome shotgun (WGS) entry which is preliminary data.</text>
</comment>
<keyword evidence="11" id="KW-0969">Cilium</keyword>
<organism evidence="11 12">
    <name type="scientific">Tatumella ptyseos ATCC 33301</name>
    <dbReference type="NCBI Taxonomy" id="1005995"/>
    <lineage>
        <taxon>Bacteria</taxon>
        <taxon>Pseudomonadati</taxon>
        <taxon>Pseudomonadota</taxon>
        <taxon>Gammaproteobacteria</taxon>
        <taxon>Enterobacterales</taxon>
        <taxon>Erwiniaceae</taxon>
        <taxon>Tatumella</taxon>
    </lineage>
</organism>
<keyword evidence="5" id="KW-0813">Transport</keyword>
<dbReference type="GO" id="GO:0003774">
    <property type="term" value="F:cytoskeletal motor activity"/>
    <property type="evidence" value="ECO:0007669"/>
    <property type="project" value="InterPro"/>
</dbReference>
<evidence type="ECO:0000259" key="10">
    <source>
        <dbReference type="Pfam" id="PF02108"/>
    </source>
</evidence>
<dbReference type="GO" id="GO:0005829">
    <property type="term" value="C:cytosol"/>
    <property type="evidence" value="ECO:0007669"/>
    <property type="project" value="TreeGrafter"/>
</dbReference>
<comment type="function">
    <text evidence="1">Needed for flagellar regrowth and assembly.</text>
</comment>
<accession>A0A085JKI9</accession>
<comment type="similarity">
    <text evidence="3">Belongs to the FliH family.</text>
</comment>
<evidence type="ECO:0000313" key="11">
    <source>
        <dbReference type="EMBL" id="KFD20985.1"/>
    </source>
</evidence>
<keyword evidence="11" id="KW-0282">Flagellum</keyword>
<evidence type="ECO:0000256" key="5">
    <source>
        <dbReference type="ARBA" id="ARBA00022448"/>
    </source>
</evidence>
<gene>
    <name evidence="11" type="ORF">GTPT_0924</name>
</gene>
<evidence type="ECO:0000256" key="9">
    <source>
        <dbReference type="ARBA" id="ARBA00023225"/>
    </source>
</evidence>
<dbReference type="PRINTS" id="PR01003">
    <property type="entry name" value="FLGFLIH"/>
</dbReference>
<dbReference type="OrthoDB" id="6397640at2"/>
<evidence type="ECO:0000256" key="7">
    <source>
        <dbReference type="ARBA" id="ARBA00022795"/>
    </source>
</evidence>
<dbReference type="Pfam" id="PF02108">
    <property type="entry name" value="FliH"/>
    <property type="match status" value="1"/>
</dbReference>
<proteinExistence type="inferred from homology"/>
<dbReference type="GO" id="GO:0015031">
    <property type="term" value="P:protein transport"/>
    <property type="evidence" value="ECO:0007669"/>
    <property type="project" value="UniProtKB-KW"/>
</dbReference>
<evidence type="ECO:0000256" key="3">
    <source>
        <dbReference type="ARBA" id="ARBA00006602"/>
    </source>
</evidence>
<protein>
    <recommendedName>
        <fullName evidence="4">Flagellar assembly protein FliH</fullName>
    </recommendedName>
</protein>
<sequence>MDHSFSRYRFPALRSEESKSTAVSPAPETVSLAARETAFEQAKADGYRQGLAEGKTEGFSLGLSEGKAQGLAEGRAQGLAESQSLFQQACAPLDAAAEQLTAWYAQAEKQQNEATLALVTRIAGLVIRHEITSRPELLLSLIEDKLASEQLSEHSFAVRVAEADFDAIVKLAPEKQAAWNLQSVPDLARGECIIDTAEQEIDLGCQQRLNTCLATLEKSLQEPNT</sequence>
<evidence type="ECO:0000256" key="1">
    <source>
        <dbReference type="ARBA" id="ARBA00003041"/>
    </source>
</evidence>
<name>A0A085JKI9_9GAMM</name>
<keyword evidence="11" id="KW-0966">Cell projection</keyword>
<evidence type="ECO:0000256" key="6">
    <source>
        <dbReference type="ARBA" id="ARBA00022490"/>
    </source>
</evidence>
<evidence type="ECO:0000256" key="8">
    <source>
        <dbReference type="ARBA" id="ARBA00022927"/>
    </source>
</evidence>
<feature type="domain" description="Flagellar assembly protein FliH/Type III secretion system HrpE" evidence="10">
    <location>
        <begin position="88"/>
        <end position="211"/>
    </location>
</feature>
<keyword evidence="7" id="KW-1005">Bacterial flagellum biogenesis</keyword>
<dbReference type="InterPro" id="IPR018035">
    <property type="entry name" value="Flagellar_FliH/T3SS_HrpE"/>
</dbReference>
<evidence type="ECO:0000313" key="12">
    <source>
        <dbReference type="Proteomes" id="UP000028602"/>
    </source>
</evidence>
<keyword evidence="12" id="KW-1185">Reference proteome</keyword>
<dbReference type="InterPro" id="IPR000563">
    <property type="entry name" value="Flag_FliH"/>
</dbReference>
<dbReference type="InterPro" id="IPR051472">
    <property type="entry name" value="T3SS_Stator/FliH"/>
</dbReference>
<dbReference type="EMBL" id="JMPR01000018">
    <property type="protein sequence ID" value="KFD20985.1"/>
    <property type="molecule type" value="Genomic_DNA"/>
</dbReference>
<dbReference type="Proteomes" id="UP000028602">
    <property type="component" value="Unassembled WGS sequence"/>
</dbReference>
<keyword evidence="9" id="KW-1006">Bacterial flagellum protein export</keyword>
<dbReference type="GO" id="GO:0071973">
    <property type="term" value="P:bacterial-type flagellum-dependent cell motility"/>
    <property type="evidence" value="ECO:0007669"/>
    <property type="project" value="InterPro"/>
</dbReference>
<keyword evidence="6" id="KW-0963">Cytoplasm</keyword>
<dbReference type="GO" id="GO:0009288">
    <property type="term" value="C:bacterial-type flagellum"/>
    <property type="evidence" value="ECO:0007669"/>
    <property type="project" value="InterPro"/>
</dbReference>
<dbReference type="AlphaFoldDB" id="A0A085JKI9"/>